<feature type="compositionally biased region" description="Polar residues" evidence="4">
    <location>
        <begin position="702"/>
        <end position="720"/>
    </location>
</feature>
<feature type="region of interest" description="Disordered" evidence="4">
    <location>
        <begin position="700"/>
        <end position="721"/>
    </location>
</feature>
<feature type="compositionally biased region" description="Basic and acidic residues" evidence="4">
    <location>
        <begin position="147"/>
        <end position="156"/>
    </location>
</feature>
<evidence type="ECO:0000256" key="2">
    <source>
        <dbReference type="ARBA" id="ARBA00022737"/>
    </source>
</evidence>
<evidence type="ECO:0000313" key="6">
    <source>
        <dbReference type="Proteomes" id="UP000192596"/>
    </source>
</evidence>
<dbReference type="FunCoup" id="A0A1V8TTQ0">
    <property type="interactions" value="89"/>
</dbReference>
<reference evidence="6" key="1">
    <citation type="submission" date="2017-03" db="EMBL/GenBank/DDBJ databases">
        <title>Genomes of endolithic fungi from Antarctica.</title>
        <authorList>
            <person name="Coleine C."/>
            <person name="Masonjones S."/>
            <person name="Stajich J.E."/>
        </authorList>
    </citation>
    <scope>NUCLEOTIDE SEQUENCE [LARGE SCALE GENOMIC DNA]</scope>
    <source>
        <strain evidence="6">CCFEE 5527</strain>
    </source>
</reference>
<keyword evidence="2" id="KW-0677">Repeat</keyword>
<feature type="compositionally biased region" description="Acidic residues" evidence="4">
    <location>
        <begin position="914"/>
        <end position="930"/>
    </location>
</feature>
<feature type="compositionally biased region" description="Basic and acidic residues" evidence="4">
    <location>
        <begin position="86"/>
        <end position="97"/>
    </location>
</feature>
<feature type="compositionally biased region" description="Polar residues" evidence="4">
    <location>
        <begin position="1"/>
        <end position="29"/>
    </location>
</feature>
<gene>
    <name evidence="5" type="ORF">B0A48_00122</name>
</gene>
<feature type="compositionally biased region" description="Polar residues" evidence="4">
    <location>
        <begin position="136"/>
        <end position="146"/>
    </location>
</feature>
<dbReference type="PANTHER" id="PTHR14221">
    <property type="entry name" value="WD REPEAT DOMAIN 44"/>
    <property type="match status" value="1"/>
</dbReference>
<dbReference type="Pfam" id="PF00400">
    <property type="entry name" value="WD40"/>
    <property type="match status" value="4"/>
</dbReference>
<feature type="repeat" description="WD" evidence="3">
    <location>
        <begin position="385"/>
        <end position="427"/>
    </location>
</feature>
<dbReference type="PROSITE" id="PS50294">
    <property type="entry name" value="WD_REPEATS_REGION"/>
    <property type="match status" value="3"/>
</dbReference>
<dbReference type="EMBL" id="NAJO01000001">
    <property type="protein sequence ID" value="OQO14740.1"/>
    <property type="molecule type" value="Genomic_DNA"/>
</dbReference>
<feature type="region of interest" description="Disordered" evidence="4">
    <location>
        <begin position="865"/>
        <end position="930"/>
    </location>
</feature>
<dbReference type="InParanoid" id="A0A1V8TTQ0"/>
<dbReference type="Proteomes" id="UP000192596">
    <property type="component" value="Unassembled WGS sequence"/>
</dbReference>
<dbReference type="SMART" id="SM00320">
    <property type="entry name" value="WD40"/>
    <property type="match status" value="5"/>
</dbReference>
<dbReference type="AlphaFoldDB" id="A0A1V8TTQ0"/>
<feature type="region of interest" description="Disordered" evidence="4">
    <location>
        <begin position="616"/>
        <end position="646"/>
    </location>
</feature>
<keyword evidence="6" id="KW-1185">Reference proteome</keyword>
<dbReference type="PROSITE" id="PS50082">
    <property type="entry name" value="WD_REPEATS_2"/>
    <property type="match status" value="3"/>
</dbReference>
<feature type="region of interest" description="Disordered" evidence="4">
    <location>
        <begin position="754"/>
        <end position="841"/>
    </location>
</feature>
<sequence length="930" mass="101097">MPLPSITLTNPQNLDSAPSLVLSPNSPAKSPTKLARTSIRNTASFELNRTGTWDRRADVKATDRVRSAERKGMEGGDMSGRRTGKYGHDGTTEKEEASVDPLSQQILERTHGAPPAPSIAPSMTSDGASITDDGRSQSFISSAQPSQERRDTGSLAARDLKKGVKAVSFLSRLIGAKKKDAIAEEVIPSDAASQIGSIRPEGAMASVFAQSTDSLSYSTRQPQMPAYIKMRARNKPKPEFNRLFLAQELSCSRQRKLIRTDSNKLRRKGLMMTPQDTVWAMEFSKDGKYLAAAGADTVIRVWKVLASPEDRQKHEAQEAEEPLSERKLWEHLKAPVFASKPIRELEGHSATVFDLSWSKNNFLLSSAMDKTVRLWHVSRQECLCTFKHNDIVPSVAFHPRDDRFFLAGSLDCRLRVWSIPDKSVAFSTQVPDMITAVAFTPDGKSVMAGCRNGLCMFYETEGLKYQTQLQVRPSRGTTPSGMKITGIQASPAANGDVKLLITSNDSRSRLYNMRDKSLELKFKGNVNDSTQIRAQLSDNGRYVVCGSEDGKAFVWSTDPSDGETREKRPMEYFEANEQMTTAVCMAPTNTRCLLGKSEDPIYDLCNPQPFTMLNSAGANGSQASSRPATATGDSSPMHAHDDSGFVKPKESASYLTKATHKQGNIIATADFTGKIRVFRQDCAWQKRKPEDSDRASIFGSRRNVSGAQSSKAASITTRGSEVSLANAGARKSSSSQVASSDRILSWRQGVGDSSSVTRAAKCSNKRTSRSTSPRRSMGQDSARSTPKLAMTSISTSQPTSAPSNAPTSLDVGERAAAAVKAAAPQPASPKQDKPPDNPLLLGAGARSDLFWDTARWKAQVARAKNVHSEADVPEDLVASRSNSVSGNGLLAVRPPLDSKPSFVSQLSDERSNETGDEDEVYEEADDGSGR</sequence>
<dbReference type="STRING" id="1507870.A0A1V8TTQ0"/>
<dbReference type="InterPro" id="IPR001680">
    <property type="entry name" value="WD40_rpt"/>
</dbReference>
<feature type="compositionally biased region" description="Low complexity" evidence="4">
    <location>
        <begin position="815"/>
        <end position="829"/>
    </location>
</feature>
<organism evidence="5 6">
    <name type="scientific">Cryoendolithus antarcticus</name>
    <dbReference type="NCBI Taxonomy" id="1507870"/>
    <lineage>
        <taxon>Eukaryota</taxon>
        <taxon>Fungi</taxon>
        <taxon>Dikarya</taxon>
        <taxon>Ascomycota</taxon>
        <taxon>Pezizomycotina</taxon>
        <taxon>Dothideomycetes</taxon>
        <taxon>Dothideomycetidae</taxon>
        <taxon>Cladosporiales</taxon>
        <taxon>Cladosporiaceae</taxon>
        <taxon>Cryoendolithus</taxon>
    </lineage>
</organism>
<feature type="compositionally biased region" description="Basic and acidic residues" evidence="4">
    <location>
        <begin position="57"/>
        <end position="74"/>
    </location>
</feature>
<comment type="caution">
    <text evidence="5">The sequence shown here is derived from an EMBL/GenBank/DDBJ whole genome shotgun (WGS) entry which is preliminary data.</text>
</comment>
<dbReference type="InterPro" id="IPR036322">
    <property type="entry name" value="WD40_repeat_dom_sf"/>
</dbReference>
<proteinExistence type="predicted"/>
<feature type="compositionally biased region" description="Low complexity" evidence="4">
    <location>
        <begin position="616"/>
        <end position="625"/>
    </location>
</feature>
<evidence type="ECO:0000256" key="3">
    <source>
        <dbReference type="PROSITE-ProRule" id="PRU00221"/>
    </source>
</evidence>
<evidence type="ECO:0000256" key="4">
    <source>
        <dbReference type="SAM" id="MobiDB-lite"/>
    </source>
</evidence>
<protein>
    <submittedName>
        <fullName evidence="5">Uncharacterized protein</fullName>
    </submittedName>
</protein>
<evidence type="ECO:0000256" key="1">
    <source>
        <dbReference type="ARBA" id="ARBA00022574"/>
    </source>
</evidence>
<dbReference type="PANTHER" id="PTHR14221:SF0">
    <property type="entry name" value="WD REPEAT-CONTAINING PROTEIN 44"/>
    <property type="match status" value="1"/>
</dbReference>
<dbReference type="Gene3D" id="2.130.10.10">
    <property type="entry name" value="YVTN repeat-like/Quinoprotein amine dehydrogenase"/>
    <property type="match status" value="1"/>
</dbReference>
<feature type="compositionally biased region" description="Polar residues" evidence="4">
    <location>
        <begin position="791"/>
        <end position="807"/>
    </location>
</feature>
<dbReference type="OrthoDB" id="1932312at2759"/>
<keyword evidence="1 3" id="KW-0853">WD repeat</keyword>
<dbReference type="InterPro" id="IPR040324">
    <property type="entry name" value="WDR44/Dgr2"/>
</dbReference>
<feature type="region of interest" description="Disordered" evidence="4">
    <location>
        <begin position="57"/>
        <end position="156"/>
    </location>
</feature>
<feature type="repeat" description="WD" evidence="3">
    <location>
        <begin position="271"/>
        <end position="304"/>
    </location>
</feature>
<feature type="region of interest" description="Disordered" evidence="4">
    <location>
        <begin position="1"/>
        <end position="41"/>
    </location>
</feature>
<dbReference type="SUPFAM" id="SSF50978">
    <property type="entry name" value="WD40 repeat-like"/>
    <property type="match status" value="1"/>
</dbReference>
<name>A0A1V8TTQ0_9PEZI</name>
<feature type="repeat" description="WD" evidence="3">
    <location>
        <begin position="345"/>
        <end position="385"/>
    </location>
</feature>
<evidence type="ECO:0000313" key="5">
    <source>
        <dbReference type="EMBL" id="OQO14740.1"/>
    </source>
</evidence>
<accession>A0A1V8TTQ0</accession>
<dbReference type="InterPro" id="IPR015943">
    <property type="entry name" value="WD40/YVTN_repeat-like_dom_sf"/>
</dbReference>